<comment type="caution">
    <text evidence="1">The sequence shown here is derived from an EMBL/GenBank/DDBJ whole genome shotgun (WGS) entry which is preliminary data.</text>
</comment>
<dbReference type="EMBL" id="JAGGJR010000016">
    <property type="protein sequence ID" value="MBP1876303.1"/>
    <property type="molecule type" value="Genomic_DNA"/>
</dbReference>
<proteinExistence type="predicted"/>
<organism evidence="1 2">
    <name type="scientific">Ensifer adhaerens</name>
    <name type="common">Sinorhizobium morelense</name>
    <dbReference type="NCBI Taxonomy" id="106592"/>
    <lineage>
        <taxon>Bacteria</taxon>
        <taxon>Pseudomonadati</taxon>
        <taxon>Pseudomonadota</taxon>
        <taxon>Alphaproteobacteria</taxon>
        <taxon>Hyphomicrobiales</taxon>
        <taxon>Rhizobiaceae</taxon>
        <taxon>Sinorhizobium/Ensifer group</taxon>
        <taxon>Ensifer</taxon>
    </lineage>
</organism>
<protein>
    <submittedName>
        <fullName evidence="1">Uncharacterized protein</fullName>
    </submittedName>
</protein>
<reference evidence="1" key="1">
    <citation type="submission" date="2021-03" db="EMBL/GenBank/DDBJ databases">
        <title>Genomic Encyclopedia of Type Strains, Phase IV (KMG-IV): sequencing the most valuable type-strain genomes for metagenomic binning, comparative biology and taxonomic classification.</title>
        <authorList>
            <person name="Goeker M."/>
        </authorList>
    </citation>
    <scope>NUCLEOTIDE SEQUENCE</scope>
    <source>
        <strain evidence="1">DSM 18131</strain>
    </source>
</reference>
<gene>
    <name evidence="1" type="ORF">J2Z19_006053</name>
</gene>
<sequence length="176" mass="19529">MRHYSFSTWLTIVMLVFFCVMVGLAMEFPAKARFMPLVVGIPGIGLCLVQLAIDLFHSPKSAFHGAPRAGIAHEVPGLEPELPEFGPHTVRQEITMWIYFVAFVAAILAFGFYVSIPFMLATFLRRQAESSWRMSLSLAVGATVVLYLLFGALLHIQLFPGFVTPWLLRTVGIGVV</sequence>
<keyword evidence="2" id="KW-1185">Reference proteome</keyword>
<evidence type="ECO:0000313" key="2">
    <source>
        <dbReference type="Proteomes" id="UP000823773"/>
    </source>
</evidence>
<accession>A0ACC5T5G5</accession>
<name>A0ACC5T5G5_ENSAD</name>
<evidence type="ECO:0000313" key="1">
    <source>
        <dbReference type="EMBL" id="MBP1876303.1"/>
    </source>
</evidence>
<dbReference type="Proteomes" id="UP000823773">
    <property type="component" value="Unassembled WGS sequence"/>
</dbReference>